<evidence type="ECO:0000313" key="2">
    <source>
        <dbReference type="EMBL" id="KAF6078394.1"/>
    </source>
</evidence>
<protein>
    <submittedName>
        <fullName evidence="2">Uncharacterized protein</fullName>
    </submittedName>
</protein>
<gene>
    <name evidence="2" type="ORF">HJG60_009231</name>
</gene>
<dbReference type="Proteomes" id="UP000664940">
    <property type="component" value="Unassembled WGS sequence"/>
</dbReference>
<sequence length="159" mass="16073">MATDGGSRTNGFWCLGRESLPGQVVGGGTRGTVPGVGAGGGWACGSLPPPPGPCSPQETSPPTPGSGEPQPKTLGRAEMAKGMQKSPSPGPACSKQTLSSATGVPRGRPGTGLSLGTMCCWRSWPYCPPRNLGAQRDSVGTFGHCCCLWPQAGSHRPTA</sequence>
<evidence type="ECO:0000313" key="3">
    <source>
        <dbReference type="Proteomes" id="UP000664940"/>
    </source>
</evidence>
<evidence type="ECO:0000256" key="1">
    <source>
        <dbReference type="SAM" id="MobiDB-lite"/>
    </source>
</evidence>
<feature type="compositionally biased region" description="Gly residues" evidence="1">
    <location>
        <begin position="24"/>
        <end position="43"/>
    </location>
</feature>
<organism evidence="2 3">
    <name type="scientific">Phyllostomus discolor</name>
    <name type="common">pale spear-nosed bat</name>
    <dbReference type="NCBI Taxonomy" id="89673"/>
    <lineage>
        <taxon>Eukaryota</taxon>
        <taxon>Metazoa</taxon>
        <taxon>Chordata</taxon>
        <taxon>Craniata</taxon>
        <taxon>Vertebrata</taxon>
        <taxon>Euteleostomi</taxon>
        <taxon>Mammalia</taxon>
        <taxon>Eutheria</taxon>
        <taxon>Laurasiatheria</taxon>
        <taxon>Chiroptera</taxon>
        <taxon>Yangochiroptera</taxon>
        <taxon>Phyllostomidae</taxon>
        <taxon>Phyllostominae</taxon>
        <taxon>Phyllostomus</taxon>
    </lineage>
</organism>
<name>A0A834DFV4_9CHIR</name>
<comment type="caution">
    <text evidence="2">The sequence shown here is derived from an EMBL/GenBank/DDBJ whole genome shotgun (WGS) entry which is preliminary data.</text>
</comment>
<dbReference type="EMBL" id="JABVXQ010000014">
    <property type="protein sequence ID" value="KAF6078394.1"/>
    <property type="molecule type" value="Genomic_DNA"/>
</dbReference>
<feature type="region of interest" description="Disordered" evidence="1">
    <location>
        <begin position="24"/>
        <end position="109"/>
    </location>
</feature>
<reference evidence="2 3" key="1">
    <citation type="journal article" date="2020" name="Nature">
        <title>Six reference-quality genomes reveal evolution of bat adaptations.</title>
        <authorList>
            <person name="Jebb D."/>
            <person name="Huang Z."/>
            <person name="Pippel M."/>
            <person name="Hughes G.M."/>
            <person name="Lavrichenko K."/>
            <person name="Devanna P."/>
            <person name="Winkler S."/>
            <person name="Jermiin L.S."/>
            <person name="Skirmuntt E.C."/>
            <person name="Katzourakis A."/>
            <person name="Burkitt-Gray L."/>
            <person name="Ray D.A."/>
            <person name="Sullivan K.A.M."/>
            <person name="Roscito J.G."/>
            <person name="Kirilenko B.M."/>
            <person name="Davalos L.M."/>
            <person name="Corthals A.P."/>
            <person name="Power M.L."/>
            <person name="Jones G."/>
            <person name="Ransome R.D."/>
            <person name="Dechmann D.K.N."/>
            <person name="Locatelli A.G."/>
            <person name="Puechmaille S.J."/>
            <person name="Fedrigo O."/>
            <person name="Jarvis E.D."/>
            <person name="Hiller M."/>
            <person name="Vernes S.C."/>
            <person name="Myers E.W."/>
            <person name="Teeling E.C."/>
        </authorList>
    </citation>
    <scope>NUCLEOTIDE SEQUENCE [LARGE SCALE GENOMIC DNA]</scope>
    <source>
        <strain evidence="2">Bat1K_MPI-CBG_1</strain>
    </source>
</reference>
<accession>A0A834DFV4</accession>
<dbReference type="AlphaFoldDB" id="A0A834DFV4"/>
<proteinExistence type="predicted"/>
<feature type="compositionally biased region" description="Pro residues" evidence="1">
    <location>
        <begin position="47"/>
        <end position="64"/>
    </location>
</feature>